<name>A0A0L8GTF8_OCTBM</name>
<proteinExistence type="predicted"/>
<protein>
    <submittedName>
        <fullName evidence="1">Uncharacterized protein</fullName>
    </submittedName>
</protein>
<evidence type="ECO:0000313" key="1">
    <source>
        <dbReference type="EMBL" id="KOF80167.1"/>
    </source>
</evidence>
<accession>A0A0L8GTF8</accession>
<dbReference type="AlphaFoldDB" id="A0A0L8GTF8"/>
<reference evidence="1" key="1">
    <citation type="submission" date="2015-07" db="EMBL/GenBank/DDBJ databases">
        <title>MeaNS - Measles Nucleotide Surveillance Program.</title>
        <authorList>
            <person name="Tran T."/>
            <person name="Druce J."/>
        </authorList>
    </citation>
    <scope>NUCLEOTIDE SEQUENCE</scope>
    <source>
        <strain evidence="1">UCB-OBI-ISO-001</strain>
        <tissue evidence="1">Gonad</tissue>
    </source>
</reference>
<organism evidence="1">
    <name type="scientific">Octopus bimaculoides</name>
    <name type="common">California two-spotted octopus</name>
    <dbReference type="NCBI Taxonomy" id="37653"/>
    <lineage>
        <taxon>Eukaryota</taxon>
        <taxon>Metazoa</taxon>
        <taxon>Spiralia</taxon>
        <taxon>Lophotrochozoa</taxon>
        <taxon>Mollusca</taxon>
        <taxon>Cephalopoda</taxon>
        <taxon>Coleoidea</taxon>
        <taxon>Octopodiformes</taxon>
        <taxon>Octopoda</taxon>
        <taxon>Incirrata</taxon>
        <taxon>Octopodidae</taxon>
        <taxon>Octopus</taxon>
    </lineage>
</organism>
<sequence>MFIFNYEYSSHPDYFKVILLPHPVKHYIVFHSKAKLHITGYSANYEGFYFSIMINILDGILTNCELKYILHFNNCEIDIKQKKRKNMVPFVNVSIYFNKYV</sequence>
<gene>
    <name evidence="1" type="ORF">OCBIM_22028323mg</name>
</gene>
<dbReference type="EMBL" id="KQ420475">
    <property type="protein sequence ID" value="KOF80167.1"/>
    <property type="molecule type" value="Genomic_DNA"/>
</dbReference>